<dbReference type="Proteomes" id="UP000295260">
    <property type="component" value="Unassembled WGS sequence"/>
</dbReference>
<organism evidence="1 2">
    <name type="scientific">Flavobacterium dankookense</name>
    <dbReference type="NCBI Taxonomy" id="706186"/>
    <lineage>
        <taxon>Bacteria</taxon>
        <taxon>Pseudomonadati</taxon>
        <taxon>Bacteroidota</taxon>
        <taxon>Flavobacteriia</taxon>
        <taxon>Flavobacteriales</taxon>
        <taxon>Flavobacteriaceae</taxon>
        <taxon>Flavobacterium</taxon>
    </lineage>
</organism>
<keyword evidence="2" id="KW-1185">Reference proteome</keyword>
<name>A0A4R6QEP7_9FLAO</name>
<gene>
    <name evidence="1" type="ORF">BC748_0410</name>
</gene>
<proteinExistence type="predicted"/>
<dbReference type="EMBL" id="SNXR01000011">
    <property type="protein sequence ID" value="TDP60810.1"/>
    <property type="molecule type" value="Genomic_DNA"/>
</dbReference>
<accession>A0A4R6QEP7</accession>
<sequence>MPIFAFNYVDSKNDYVIKYSGKDTLYLTDEINRKNYYSVMSEKQGEELSKIIVEIEKPEYFSHQEYGNVNDIYFRFSILGDGEMPKSFPYRKDSEKEMFKAASKVNKIKSRLNFVETEKEYMFTQLDDNNSR</sequence>
<protein>
    <submittedName>
        <fullName evidence="1">Uncharacterized protein</fullName>
    </submittedName>
</protein>
<evidence type="ECO:0000313" key="2">
    <source>
        <dbReference type="Proteomes" id="UP000295260"/>
    </source>
</evidence>
<dbReference type="AlphaFoldDB" id="A0A4R6QEP7"/>
<reference evidence="1 2" key="1">
    <citation type="submission" date="2019-03" db="EMBL/GenBank/DDBJ databases">
        <title>Genomic Encyclopedia of Archaeal and Bacterial Type Strains, Phase II (KMG-II): from individual species to whole genera.</title>
        <authorList>
            <person name="Goeker M."/>
        </authorList>
    </citation>
    <scope>NUCLEOTIDE SEQUENCE [LARGE SCALE GENOMIC DNA]</scope>
    <source>
        <strain evidence="1 2">DSM 25687</strain>
    </source>
</reference>
<evidence type="ECO:0000313" key="1">
    <source>
        <dbReference type="EMBL" id="TDP60810.1"/>
    </source>
</evidence>
<comment type="caution">
    <text evidence="1">The sequence shown here is derived from an EMBL/GenBank/DDBJ whole genome shotgun (WGS) entry which is preliminary data.</text>
</comment>